<keyword evidence="12" id="KW-1015">Disulfide bond</keyword>
<feature type="domain" description="G-protein coupled receptors family 2 profile 2" evidence="19">
    <location>
        <begin position="321"/>
        <end position="571"/>
    </location>
</feature>
<feature type="transmembrane region" description="Helical" evidence="17">
    <location>
        <begin position="356"/>
        <end position="375"/>
    </location>
</feature>
<name>A0A8C6QW07_NANGA</name>
<dbReference type="Gene3D" id="1.20.1070.10">
    <property type="entry name" value="Rhodopsin 7-helix transmembrane proteins"/>
    <property type="match status" value="1"/>
</dbReference>
<dbReference type="Pfam" id="PF07645">
    <property type="entry name" value="EGF_CA"/>
    <property type="match status" value="1"/>
</dbReference>
<keyword evidence="13" id="KW-0675">Receptor</keyword>
<keyword evidence="9 17" id="KW-1133">Transmembrane helix</keyword>
<reference evidence="20" key="2">
    <citation type="submission" date="2025-09" db="UniProtKB">
        <authorList>
            <consortium name="Ensembl"/>
        </authorList>
    </citation>
    <scope>IDENTIFICATION</scope>
</reference>
<keyword evidence="4" id="KW-0245">EGF-like domain</keyword>
<evidence type="ECO:0000256" key="3">
    <source>
        <dbReference type="ARBA" id="ARBA00022475"/>
    </source>
</evidence>
<dbReference type="GO" id="GO:0009986">
    <property type="term" value="C:cell surface"/>
    <property type="evidence" value="ECO:0007669"/>
    <property type="project" value="Ensembl"/>
</dbReference>
<dbReference type="FunFam" id="2.10.25.10:FF:000177">
    <property type="entry name" value="Adhesion G protein-coupled receptor E2"/>
    <property type="match status" value="1"/>
</dbReference>
<reference evidence="20" key="1">
    <citation type="submission" date="2025-08" db="UniProtKB">
        <authorList>
            <consortium name="Ensembl"/>
        </authorList>
    </citation>
    <scope>IDENTIFICATION</scope>
</reference>
<dbReference type="CDD" id="cd00054">
    <property type="entry name" value="EGF_CA"/>
    <property type="match status" value="1"/>
</dbReference>
<proteinExistence type="inferred from homology"/>
<dbReference type="PANTHER" id="PTHR12011">
    <property type="entry name" value="ADHESION G-PROTEIN COUPLED RECEPTOR"/>
    <property type="match status" value="1"/>
</dbReference>
<evidence type="ECO:0000256" key="6">
    <source>
        <dbReference type="ARBA" id="ARBA00022729"/>
    </source>
</evidence>
<comment type="subcellular location">
    <subcellularLocation>
        <location evidence="1">Cell membrane</location>
        <topology evidence="1">Multi-pass membrane protein</topology>
    </subcellularLocation>
</comment>
<dbReference type="Proteomes" id="UP000694381">
    <property type="component" value="Unassembled WGS sequence"/>
</dbReference>
<dbReference type="OMA" id="HYGTSTH"/>
<evidence type="ECO:0000256" key="10">
    <source>
        <dbReference type="ARBA" id="ARBA00023040"/>
    </source>
</evidence>
<keyword evidence="21" id="KW-1185">Reference proteome</keyword>
<evidence type="ECO:0000256" key="17">
    <source>
        <dbReference type="SAM" id="Phobius"/>
    </source>
</evidence>
<evidence type="ECO:0000256" key="5">
    <source>
        <dbReference type="ARBA" id="ARBA00022692"/>
    </source>
</evidence>
<feature type="transmembrane region" description="Helical" evidence="17">
    <location>
        <begin position="317"/>
        <end position="344"/>
    </location>
</feature>
<dbReference type="InterPro" id="IPR001881">
    <property type="entry name" value="EGF-like_Ca-bd_dom"/>
</dbReference>
<gene>
    <name evidence="20" type="primary">Adgre3</name>
</gene>
<dbReference type="InterPro" id="IPR018097">
    <property type="entry name" value="EGF_Ca-bd_CS"/>
</dbReference>
<keyword evidence="8" id="KW-0106">Calcium</keyword>
<feature type="transmembrane region" description="Helical" evidence="17">
    <location>
        <begin position="470"/>
        <end position="495"/>
    </location>
</feature>
<evidence type="ECO:0000313" key="21">
    <source>
        <dbReference type="Proteomes" id="UP000694381"/>
    </source>
</evidence>
<dbReference type="AlphaFoldDB" id="A0A8C6QW07"/>
<evidence type="ECO:0000256" key="2">
    <source>
        <dbReference type="ARBA" id="ARBA00007343"/>
    </source>
</evidence>
<dbReference type="SUPFAM" id="SSF57196">
    <property type="entry name" value="EGF/Laminin"/>
    <property type="match status" value="1"/>
</dbReference>
<dbReference type="Gene3D" id="2.10.25.10">
    <property type="entry name" value="Laminin"/>
    <property type="match status" value="2"/>
</dbReference>
<dbReference type="Pfam" id="PF00002">
    <property type="entry name" value="7tm_2"/>
    <property type="match status" value="1"/>
</dbReference>
<dbReference type="GO" id="GO:0005886">
    <property type="term" value="C:plasma membrane"/>
    <property type="evidence" value="ECO:0007669"/>
    <property type="project" value="UniProtKB-SubCell"/>
</dbReference>
<dbReference type="SMART" id="SM00303">
    <property type="entry name" value="GPS"/>
    <property type="match status" value="1"/>
</dbReference>
<evidence type="ECO:0000256" key="9">
    <source>
        <dbReference type="ARBA" id="ARBA00022989"/>
    </source>
</evidence>
<evidence type="ECO:0000256" key="15">
    <source>
        <dbReference type="ARBA" id="ARBA00023224"/>
    </source>
</evidence>
<feature type="transmembrane region" description="Helical" evidence="17">
    <location>
        <begin position="431"/>
        <end position="450"/>
    </location>
</feature>
<keyword evidence="7" id="KW-0677">Repeat</keyword>
<dbReference type="GeneTree" id="ENSGT00940000162163"/>
<dbReference type="InterPro" id="IPR057244">
    <property type="entry name" value="GAIN_B"/>
</dbReference>
<dbReference type="PANTHER" id="PTHR12011:SF473">
    <property type="entry name" value="ADHESION G PROTEIN-COUPLED RECEPTOR E4P-RELATED"/>
    <property type="match status" value="1"/>
</dbReference>
<comment type="similarity">
    <text evidence="2">Belongs to the G-protein coupled receptor 2 family. Adhesion G-protein coupled receptor (ADGR) subfamily.</text>
</comment>
<comment type="subunit">
    <text evidence="16">Forms a heterodimer, consisting of a large extracellular region (alpha subunit) non-covalently linked to a seven-transmembrane moiety (beta subunit).</text>
</comment>
<organism evidence="20 21">
    <name type="scientific">Nannospalax galili</name>
    <name type="common">Northern Israeli blind subterranean mole rat</name>
    <name type="synonym">Spalax galili</name>
    <dbReference type="NCBI Taxonomy" id="1026970"/>
    <lineage>
        <taxon>Eukaryota</taxon>
        <taxon>Metazoa</taxon>
        <taxon>Chordata</taxon>
        <taxon>Craniata</taxon>
        <taxon>Vertebrata</taxon>
        <taxon>Euteleostomi</taxon>
        <taxon>Mammalia</taxon>
        <taxon>Eutheria</taxon>
        <taxon>Euarchontoglires</taxon>
        <taxon>Glires</taxon>
        <taxon>Rodentia</taxon>
        <taxon>Myomorpha</taxon>
        <taxon>Muroidea</taxon>
        <taxon>Spalacidae</taxon>
        <taxon>Spalacinae</taxon>
        <taxon>Nannospalax</taxon>
    </lineage>
</organism>
<dbReference type="InterPro" id="IPR001740">
    <property type="entry name" value="GPCR_2_EMR1-like_rcpt"/>
</dbReference>
<dbReference type="GO" id="GO:0004930">
    <property type="term" value="F:G protein-coupled receptor activity"/>
    <property type="evidence" value="ECO:0007669"/>
    <property type="project" value="UniProtKB-KW"/>
</dbReference>
<dbReference type="InterPro" id="IPR000832">
    <property type="entry name" value="GPCR_2_secretin-like"/>
</dbReference>
<evidence type="ECO:0000313" key="20">
    <source>
        <dbReference type="Ensembl" id="ENSNGAP00000009244.1"/>
    </source>
</evidence>
<evidence type="ECO:0000256" key="1">
    <source>
        <dbReference type="ARBA" id="ARBA00004651"/>
    </source>
</evidence>
<dbReference type="PROSITE" id="PS50261">
    <property type="entry name" value="G_PROTEIN_RECEP_F2_4"/>
    <property type="match status" value="1"/>
</dbReference>
<dbReference type="InterPro" id="IPR000203">
    <property type="entry name" value="GPS"/>
</dbReference>
<evidence type="ECO:0000256" key="13">
    <source>
        <dbReference type="ARBA" id="ARBA00023170"/>
    </source>
</evidence>
<keyword evidence="10" id="KW-0297">G-protein coupled receptor</keyword>
<keyword evidence="14" id="KW-0325">Glycoprotein</keyword>
<evidence type="ECO:0000256" key="4">
    <source>
        <dbReference type="ARBA" id="ARBA00022536"/>
    </source>
</evidence>
<keyword evidence="3" id="KW-1003">Cell membrane</keyword>
<accession>A0A8C6QW07</accession>
<evidence type="ECO:0000256" key="16">
    <source>
        <dbReference type="ARBA" id="ARBA00062198"/>
    </source>
</evidence>
<dbReference type="Gene3D" id="2.60.220.50">
    <property type="match status" value="1"/>
</dbReference>
<dbReference type="Ensembl" id="ENSNGAT00000014755.1">
    <property type="protein sequence ID" value="ENSNGAP00000009244.1"/>
    <property type="gene ID" value="ENSNGAG00000011964.1"/>
</dbReference>
<dbReference type="InterPro" id="IPR049883">
    <property type="entry name" value="NOTCH1_EGF-like"/>
</dbReference>
<evidence type="ECO:0000256" key="14">
    <source>
        <dbReference type="ARBA" id="ARBA00023180"/>
    </source>
</evidence>
<dbReference type="PROSITE" id="PS50221">
    <property type="entry name" value="GAIN_B"/>
    <property type="match status" value="1"/>
</dbReference>
<dbReference type="GO" id="GO:0005509">
    <property type="term" value="F:calcium ion binding"/>
    <property type="evidence" value="ECO:0007669"/>
    <property type="project" value="InterPro"/>
</dbReference>
<feature type="transmembrane region" description="Helical" evidence="17">
    <location>
        <begin position="548"/>
        <end position="570"/>
    </location>
</feature>
<evidence type="ECO:0000256" key="11">
    <source>
        <dbReference type="ARBA" id="ARBA00023136"/>
    </source>
</evidence>
<dbReference type="PRINTS" id="PR00249">
    <property type="entry name" value="GPCRSECRETIN"/>
</dbReference>
<evidence type="ECO:0000256" key="12">
    <source>
        <dbReference type="ARBA" id="ARBA00023157"/>
    </source>
</evidence>
<dbReference type="FunFam" id="1.20.1070.10:FF:000054">
    <property type="entry name" value="Adhesion G protein-coupled receptor E3"/>
    <property type="match status" value="1"/>
</dbReference>
<evidence type="ECO:0000256" key="8">
    <source>
        <dbReference type="ARBA" id="ARBA00022837"/>
    </source>
</evidence>
<dbReference type="Pfam" id="PF01825">
    <property type="entry name" value="GPS"/>
    <property type="match status" value="1"/>
</dbReference>
<feature type="transmembrane region" description="Helical" evidence="17">
    <location>
        <begin position="516"/>
        <end position="536"/>
    </location>
</feature>
<keyword evidence="6" id="KW-0732">Signal</keyword>
<evidence type="ECO:0000259" key="19">
    <source>
        <dbReference type="PROSITE" id="PS50261"/>
    </source>
</evidence>
<sequence length="573" mass="63826">LSILLALSRSEEMTSSASCAQCSENAVCFNSTHCVCHEGFWSSAEKRLFVEPHVKCEDIDECAFITPVCKEVSYCKNKVGTYICSCVIKYPIINWVAGLFDIDHPDCYVKKTGSESGELSKSGTKKDFAKKVTKILQQVELHIWSENSALPTKGENTTLGIVYETKRCTKRTLLEAGNNTMEINCTSAFREAHRKDESAVALIAYQTLGTFLNGSFFSNEGGMQEVKLNSLVVSGTIRSEVKGELSEPVLLTLQKTQPGDMKAEHLCVYWKGSEEGGTWSTNGCIHVQSNDSYTTCKCVHLSSFAVLMALTPEDSSVLFALSVITYVGLSLSLLCLLLAVLTFLLCQPIQNTSTTLHLHLSICLFLAYLLFLTGINRTKPEVLCSIIAGLLHYLYLAAFMWMFLEGLHLFLTVRNLKVANYTSIGRFKKRFMYPTGYGIPAFIVAVSAIVGHKHYGTSTHCWLSLDKGFIWSFLGPVAVVILVNVVFYFQIMWILRSKLSSLNKEVSTIQDTKVMTFKAIVQLFVLGCSWGIGFFMLHEVGKTMRSAIAYLFTIINILQGIFIFVVHCLLNRQ</sequence>
<feature type="domain" description="GAIN-B" evidence="18">
    <location>
        <begin position="146"/>
        <end position="314"/>
    </location>
</feature>
<dbReference type="PRINTS" id="PR01128">
    <property type="entry name" value="EMR1HORMONER"/>
</dbReference>
<keyword evidence="15" id="KW-0807">Transducer</keyword>
<dbReference type="GO" id="GO:0007189">
    <property type="term" value="P:adenylate cyclase-activating G protein-coupled receptor signaling pathway"/>
    <property type="evidence" value="ECO:0007669"/>
    <property type="project" value="TreeGrafter"/>
</dbReference>
<evidence type="ECO:0000256" key="7">
    <source>
        <dbReference type="ARBA" id="ARBA00022737"/>
    </source>
</evidence>
<dbReference type="GO" id="GO:0007166">
    <property type="term" value="P:cell surface receptor signaling pathway"/>
    <property type="evidence" value="ECO:0007669"/>
    <property type="project" value="InterPro"/>
</dbReference>
<protein>
    <submittedName>
        <fullName evidence="20">Adhesion G protein-coupled receptor E4</fullName>
    </submittedName>
</protein>
<feature type="transmembrane region" description="Helical" evidence="17">
    <location>
        <begin position="387"/>
        <end position="411"/>
    </location>
</feature>
<dbReference type="InterPro" id="IPR046338">
    <property type="entry name" value="GAIN_dom_sf"/>
</dbReference>
<dbReference type="SMART" id="SM00179">
    <property type="entry name" value="EGF_CA"/>
    <property type="match status" value="1"/>
</dbReference>
<keyword evidence="11 17" id="KW-0472">Membrane</keyword>
<evidence type="ECO:0000259" key="18">
    <source>
        <dbReference type="PROSITE" id="PS50221"/>
    </source>
</evidence>
<dbReference type="InterPro" id="IPR017981">
    <property type="entry name" value="GPCR_2-like_7TM"/>
</dbReference>
<keyword evidence="5 17" id="KW-0812">Transmembrane</keyword>
<dbReference type="FunFam" id="2.60.220.50:FF:000022">
    <property type="entry name" value="Adhesion G protein-coupled receptor E3"/>
    <property type="match status" value="1"/>
</dbReference>
<dbReference type="PROSITE" id="PS01187">
    <property type="entry name" value="EGF_CA"/>
    <property type="match status" value="1"/>
</dbReference>